<reference evidence="1 2" key="1">
    <citation type="submission" date="2020-08" db="EMBL/GenBank/DDBJ databases">
        <title>Genomic Encyclopedia of Type Strains, Phase IV (KMG-IV): sequencing the most valuable type-strain genomes for metagenomic binning, comparative biology and taxonomic classification.</title>
        <authorList>
            <person name="Goeker M."/>
        </authorList>
    </citation>
    <scope>NUCLEOTIDE SEQUENCE [LARGE SCALE GENOMIC DNA]</scope>
    <source>
        <strain evidence="1 2">DSM 11490</strain>
    </source>
</reference>
<dbReference type="AlphaFoldDB" id="A0AA40S8F2"/>
<keyword evidence="1" id="KW-0808">Transferase</keyword>
<proteinExistence type="predicted"/>
<name>A0AA40S8F2_9HYPH</name>
<gene>
    <name evidence="1" type="ORF">HNR51_005343</name>
</gene>
<dbReference type="RefSeq" id="WP_182556918.1">
    <property type="nucleotide sequence ID" value="NZ_BPRF01000055.1"/>
</dbReference>
<keyword evidence="1" id="KW-0328">Glycosyltransferase</keyword>
<dbReference type="GO" id="GO:0016757">
    <property type="term" value="F:glycosyltransferase activity"/>
    <property type="evidence" value="ECO:0007669"/>
    <property type="project" value="UniProtKB-KW"/>
</dbReference>
<protein>
    <submittedName>
        <fullName evidence="1">Rhamnosyltransferase</fullName>
        <ecNumber evidence="1">2.4.1.-</ecNumber>
    </submittedName>
</protein>
<dbReference type="Pfam" id="PF05045">
    <property type="entry name" value="RgpF"/>
    <property type="match status" value="1"/>
</dbReference>
<comment type="caution">
    <text evidence="1">The sequence shown here is derived from an EMBL/GenBank/DDBJ whole genome shotgun (WGS) entry which is preliminary data.</text>
</comment>
<organism evidence="1 2">
    <name type="scientific">Methylorubrum thiocyanatum</name>
    <dbReference type="NCBI Taxonomy" id="47958"/>
    <lineage>
        <taxon>Bacteria</taxon>
        <taxon>Pseudomonadati</taxon>
        <taxon>Pseudomonadota</taxon>
        <taxon>Alphaproteobacteria</taxon>
        <taxon>Hyphomicrobiales</taxon>
        <taxon>Methylobacteriaceae</taxon>
        <taxon>Methylorubrum</taxon>
    </lineage>
</organism>
<evidence type="ECO:0000313" key="1">
    <source>
        <dbReference type="EMBL" id="MBA8916222.1"/>
    </source>
</evidence>
<dbReference type="EMBL" id="JACJIB010000019">
    <property type="protein sequence ID" value="MBA8916222.1"/>
    <property type="molecule type" value="Genomic_DNA"/>
</dbReference>
<sequence length="295" mass="33958">MRALIFAHFDPHDVVDPHVLYSLRCYRPYFDTIYFVSTSWLCEKYIKLVRSLVDVVICRENIGYDFASWRVGFEGLRLHEYGEVVFANDSCYGPCKDPASLFDSLSSSKSDLWGVAVNHQYRPHVQSFFMVFRRALIESGFASYFWSNVNPPPDKLNIILDYEVGLSSAVENAGFKIGGLINFVTPDLEVRNRVAEDNIPHFAGVEWEKVRQYILTENYPNPLQLYWKESMRCGCPLIKVELLRDNPLGANVKSVLEAIQDSRWYDINLIGCHLDRIAPSTWRSLFESKEVGCSK</sequence>
<accession>A0AA40S8F2</accession>
<dbReference type="InterPro" id="IPR007739">
    <property type="entry name" value="RgpF"/>
</dbReference>
<dbReference type="EC" id="2.4.1.-" evidence="1"/>
<keyword evidence="2" id="KW-1185">Reference proteome</keyword>
<dbReference type="Proteomes" id="UP000543554">
    <property type="component" value="Unassembled WGS sequence"/>
</dbReference>
<evidence type="ECO:0000313" key="2">
    <source>
        <dbReference type="Proteomes" id="UP000543554"/>
    </source>
</evidence>